<dbReference type="Pfam" id="PF14354">
    <property type="entry name" value="Lar_restr_allev"/>
    <property type="match status" value="1"/>
</dbReference>
<accession>F8C0P8</accession>
<proteinExistence type="predicted"/>
<dbReference type="HOGENOM" id="CLU_1473782_0_0_5"/>
<organism evidence="1 2">
    <name type="scientific">Afipia carboxidovorans (strain ATCC 49405 / DSM 1227 / KCTC 32145 / OM5)</name>
    <name type="common">Oligotropha carboxidovorans</name>
    <dbReference type="NCBI Taxonomy" id="504832"/>
    <lineage>
        <taxon>Bacteria</taxon>
        <taxon>Pseudomonadati</taxon>
        <taxon>Pseudomonadota</taxon>
        <taxon>Alphaproteobacteria</taxon>
        <taxon>Hyphomicrobiales</taxon>
        <taxon>Nitrobacteraceae</taxon>
        <taxon>Afipia</taxon>
    </lineage>
</organism>
<dbReference type="InterPro" id="IPR019908">
    <property type="entry name" value="Toxin_RalR"/>
</dbReference>
<keyword evidence="2" id="KW-1185">Reference proteome</keyword>
<gene>
    <name evidence="1" type="ordered locus">OCA5_c24280</name>
</gene>
<dbReference type="KEGG" id="ocg:OCA5_c24280"/>
<protein>
    <recommendedName>
        <fullName evidence="3">Restriction alleviation protein, Lar family</fullName>
    </recommendedName>
</protein>
<name>F8C0P8_AFIC5</name>
<evidence type="ECO:0000313" key="1">
    <source>
        <dbReference type="EMBL" id="AEI07124.1"/>
    </source>
</evidence>
<dbReference type="Proteomes" id="UP000007730">
    <property type="component" value="Chromosome"/>
</dbReference>
<dbReference type="OrthoDB" id="7219996at2"/>
<dbReference type="AlphaFoldDB" id="F8C0P8"/>
<dbReference type="RefSeq" id="WP_013913218.1">
    <property type="nucleotide sequence ID" value="NC_011386.1"/>
</dbReference>
<dbReference type="PATRIC" id="fig|504832.7.peg.2558"/>
<reference evidence="1 2" key="1">
    <citation type="journal article" date="2011" name="J. Bacteriol.">
        <title>Complete genome sequences of the chemolithoautotrophic Oligotropha carboxidovorans strains OM4 and OM5.</title>
        <authorList>
            <person name="Volland S."/>
            <person name="Rachinger M."/>
            <person name="Strittmatter A."/>
            <person name="Daniel R."/>
            <person name="Gottschalk G."/>
            <person name="Meyer O."/>
        </authorList>
    </citation>
    <scope>NUCLEOTIDE SEQUENCE [LARGE SCALE GENOMIC DNA]</scope>
    <source>
        <strain evidence="2">ATCC 49405 / DSM 1227 / KCTC 32145 / OM5</strain>
    </source>
</reference>
<evidence type="ECO:0000313" key="2">
    <source>
        <dbReference type="Proteomes" id="UP000007730"/>
    </source>
</evidence>
<sequence>MTASIKETLELKPCPFCGSAPILCDQGDGDFAVTCKECGAGSRFSDEAGDAAKAWNTRVTPASLSCGEARERIARIIRRAMIDNPTGGTSEERAAKRASIADEYATAYLADLATGCVPDEASIRADQIIMPRALVEQAHAAMLETGWHLAPAHATSGDGVIEAAVAEIEERFAAAIRAGRGEG</sequence>
<dbReference type="EMBL" id="CP002826">
    <property type="protein sequence ID" value="AEI07124.1"/>
    <property type="molecule type" value="Genomic_DNA"/>
</dbReference>
<dbReference type="NCBIfam" id="TIGR03655">
    <property type="entry name" value="anti_R_Lar"/>
    <property type="match status" value="1"/>
</dbReference>
<evidence type="ECO:0008006" key="3">
    <source>
        <dbReference type="Google" id="ProtNLM"/>
    </source>
</evidence>